<proteinExistence type="predicted"/>
<keyword evidence="2" id="KW-1133">Transmembrane helix</keyword>
<evidence type="ECO:0000256" key="1">
    <source>
        <dbReference type="SAM" id="MobiDB-lite"/>
    </source>
</evidence>
<protein>
    <submittedName>
        <fullName evidence="3">Uncharacterized protein</fullName>
    </submittedName>
</protein>
<evidence type="ECO:0000313" key="4">
    <source>
        <dbReference type="Proteomes" id="UP001054945"/>
    </source>
</evidence>
<keyword evidence="4" id="KW-1185">Reference proteome</keyword>
<dbReference type="EMBL" id="BPLR01016976">
    <property type="protein sequence ID" value="GIY87792.1"/>
    <property type="molecule type" value="Genomic_DNA"/>
</dbReference>
<keyword evidence="2" id="KW-0812">Transmembrane</keyword>
<comment type="caution">
    <text evidence="3">The sequence shown here is derived from an EMBL/GenBank/DDBJ whole genome shotgun (WGS) entry which is preliminary data.</text>
</comment>
<keyword evidence="2" id="KW-0472">Membrane</keyword>
<evidence type="ECO:0000313" key="3">
    <source>
        <dbReference type="EMBL" id="GIY87792.1"/>
    </source>
</evidence>
<feature type="region of interest" description="Disordered" evidence="1">
    <location>
        <begin position="1"/>
        <end position="20"/>
    </location>
</feature>
<feature type="transmembrane region" description="Helical" evidence="2">
    <location>
        <begin position="51"/>
        <end position="71"/>
    </location>
</feature>
<sequence>MDSDDMNHISVQDDGLPNNPPKYTTFEPDLTSTVFNARSTSTSVISLPPKLIFTLLIIMLLKWSLNMLFNLHVVFSSVYKKHASCVLGSKSVSSNSACYFSIKNKISSFHSTLNSSLSHEEKVLRIICNDILNNCADYNINSMCNVISKTINYSFSYVGEKACEEVDRNKNIATDGINPTYMHSNSGSLATLNFATLDSRMPYLPASLRAMLFCGWPILWICPIAICSKQSLKCSSQAFCV</sequence>
<gene>
    <name evidence="3" type="ORF">CEXT_390001</name>
</gene>
<dbReference type="AlphaFoldDB" id="A0AAV4WYB3"/>
<accession>A0AAV4WYB3</accession>
<organism evidence="3 4">
    <name type="scientific">Caerostris extrusa</name>
    <name type="common">Bark spider</name>
    <name type="synonym">Caerostris bankana</name>
    <dbReference type="NCBI Taxonomy" id="172846"/>
    <lineage>
        <taxon>Eukaryota</taxon>
        <taxon>Metazoa</taxon>
        <taxon>Ecdysozoa</taxon>
        <taxon>Arthropoda</taxon>
        <taxon>Chelicerata</taxon>
        <taxon>Arachnida</taxon>
        <taxon>Araneae</taxon>
        <taxon>Araneomorphae</taxon>
        <taxon>Entelegynae</taxon>
        <taxon>Araneoidea</taxon>
        <taxon>Araneidae</taxon>
        <taxon>Caerostris</taxon>
    </lineage>
</organism>
<reference evidence="3 4" key="1">
    <citation type="submission" date="2021-06" db="EMBL/GenBank/DDBJ databases">
        <title>Caerostris extrusa draft genome.</title>
        <authorList>
            <person name="Kono N."/>
            <person name="Arakawa K."/>
        </authorList>
    </citation>
    <scope>NUCLEOTIDE SEQUENCE [LARGE SCALE GENOMIC DNA]</scope>
</reference>
<evidence type="ECO:0000256" key="2">
    <source>
        <dbReference type="SAM" id="Phobius"/>
    </source>
</evidence>
<dbReference type="Proteomes" id="UP001054945">
    <property type="component" value="Unassembled WGS sequence"/>
</dbReference>
<name>A0AAV4WYB3_CAEEX</name>